<evidence type="ECO:0000256" key="1">
    <source>
        <dbReference type="SAM" id="MobiDB-lite"/>
    </source>
</evidence>
<dbReference type="Proteomes" id="UP000054144">
    <property type="component" value="Unassembled WGS sequence"/>
</dbReference>
<name>A0A0D7ANV3_9AGAR</name>
<sequence>MKSNDDKHRYSSSGRQAPFATICAEVLDRILTSFEYPKRDFDFTAYDVYLPFTLVNHHWYAVANRRLYLHVASGEAEDAEILLDTLRTRPDLAGTVRSINFGTLYFYREETENHAAIIRLCHNLVALKLNGWNGFTQAPLVEAARDAHTLKSISINPYPINAYGISVADDGGMFCSSLELLRMMHMWPGIEEVVIHPYALGTEYHDGSMAASESDSNGESDDEPGSTHGEWKRQRREVRAKLKAKRKERRHMLAERRQFDQTTDWSNVTPCLRDVQFNDISDSLDNTFLRRFATMAPNLQHFRVDMILYSALHALDGLGLCLRTWCHSLRTLRMSMLWSQYQPTVGDAELASINDAVSELTALQVLSVSDVLVLPGTFRRCVAPIEYIHYPGSAEHTLELVDVLSSPDVLPTLRVFRSFHKDPCAELQKLQTVLLARNALVNPQSWHPCDDPRDRHMYGPSEPNYYDDNSESDIFGGEDGDGDGFDESNFSE</sequence>
<reference evidence="2 3" key="1">
    <citation type="journal article" date="2015" name="Fungal Genet. Biol.">
        <title>Evolution of novel wood decay mechanisms in Agaricales revealed by the genome sequences of Fistulina hepatica and Cylindrobasidium torrendii.</title>
        <authorList>
            <person name="Floudas D."/>
            <person name="Held B.W."/>
            <person name="Riley R."/>
            <person name="Nagy L.G."/>
            <person name="Koehler G."/>
            <person name="Ransdell A.S."/>
            <person name="Younus H."/>
            <person name="Chow J."/>
            <person name="Chiniquy J."/>
            <person name="Lipzen A."/>
            <person name="Tritt A."/>
            <person name="Sun H."/>
            <person name="Haridas S."/>
            <person name="LaButti K."/>
            <person name="Ohm R.A."/>
            <person name="Kues U."/>
            <person name="Blanchette R.A."/>
            <person name="Grigoriev I.V."/>
            <person name="Minto R.E."/>
            <person name="Hibbett D.S."/>
        </authorList>
    </citation>
    <scope>NUCLEOTIDE SEQUENCE [LARGE SCALE GENOMIC DNA]</scope>
    <source>
        <strain evidence="2 3">ATCC 64428</strain>
    </source>
</reference>
<dbReference type="OrthoDB" id="3062575at2759"/>
<feature type="compositionally biased region" description="Basic and acidic residues" evidence="1">
    <location>
        <begin position="448"/>
        <end position="457"/>
    </location>
</feature>
<gene>
    <name evidence="2" type="ORF">FISHEDRAFT_68761</name>
</gene>
<organism evidence="2 3">
    <name type="scientific">Fistulina hepatica ATCC 64428</name>
    <dbReference type="NCBI Taxonomy" id="1128425"/>
    <lineage>
        <taxon>Eukaryota</taxon>
        <taxon>Fungi</taxon>
        <taxon>Dikarya</taxon>
        <taxon>Basidiomycota</taxon>
        <taxon>Agaricomycotina</taxon>
        <taxon>Agaricomycetes</taxon>
        <taxon>Agaricomycetidae</taxon>
        <taxon>Agaricales</taxon>
        <taxon>Fistulinaceae</taxon>
        <taxon>Fistulina</taxon>
    </lineage>
</organism>
<feature type="compositionally biased region" description="Acidic residues" evidence="1">
    <location>
        <begin position="468"/>
        <end position="486"/>
    </location>
</feature>
<protein>
    <recommendedName>
        <fullName evidence="4">F-box domain-containing protein</fullName>
    </recommendedName>
</protein>
<evidence type="ECO:0000313" key="2">
    <source>
        <dbReference type="EMBL" id="KIY53545.1"/>
    </source>
</evidence>
<evidence type="ECO:0000313" key="3">
    <source>
        <dbReference type="Proteomes" id="UP000054144"/>
    </source>
</evidence>
<feature type="region of interest" description="Disordered" evidence="1">
    <location>
        <begin position="208"/>
        <end position="237"/>
    </location>
</feature>
<keyword evidence="3" id="KW-1185">Reference proteome</keyword>
<accession>A0A0D7ANV3</accession>
<dbReference type="EMBL" id="KN881606">
    <property type="protein sequence ID" value="KIY53545.1"/>
    <property type="molecule type" value="Genomic_DNA"/>
</dbReference>
<evidence type="ECO:0008006" key="4">
    <source>
        <dbReference type="Google" id="ProtNLM"/>
    </source>
</evidence>
<dbReference type="AlphaFoldDB" id="A0A0D7ANV3"/>
<feature type="region of interest" description="Disordered" evidence="1">
    <location>
        <begin position="446"/>
        <end position="492"/>
    </location>
</feature>
<proteinExistence type="predicted"/>